<evidence type="ECO:0000259" key="7">
    <source>
        <dbReference type="PROSITE" id="PS51918"/>
    </source>
</evidence>
<gene>
    <name evidence="8" type="ORF">A6A05_04500</name>
</gene>
<proteinExistence type="predicted"/>
<dbReference type="GO" id="GO:0046872">
    <property type="term" value="F:metal ion binding"/>
    <property type="evidence" value="ECO:0007669"/>
    <property type="project" value="UniProtKB-KW"/>
</dbReference>
<dbReference type="OrthoDB" id="5288924at2"/>
<keyword evidence="3" id="KW-0949">S-adenosyl-L-methionine</keyword>
<keyword evidence="5" id="KW-0408">Iron</keyword>
<dbReference type="Proteomes" id="UP000078543">
    <property type="component" value="Unassembled WGS sequence"/>
</dbReference>
<evidence type="ECO:0000256" key="6">
    <source>
        <dbReference type="ARBA" id="ARBA00023014"/>
    </source>
</evidence>
<dbReference type="InterPro" id="IPR023885">
    <property type="entry name" value="4Fe4S-binding_SPASM_dom"/>
</dbReference>
<dbReference type="GO" id="GO:0003824">
    <property type="term" value="F:catalytic activity"/>
    <property type="evidence" value="ECO:0007669"/>
    <property type="project" value="InterPro"/>
</dbReference>
<dbReference type="Pfam" id="PF13186">
    <property type="entry name" value="SPASM"/>
    <property type="match status" value="1"/>
</dbReference>
<keyword evidence="9" id="KW-1185">Reference proteome</keyword>
<keyword evidence="6" id="KW-0411">Iron-sulfur</keyword>
<dbReference type="InterPro" id="IPR006638">
    <property type="entry name" value="Elp3/MiaA/NifB-like_rSAM"/>
</dbReference>
<evidence type="ECO:0000313" key="9">
    <source>
        <dbReference type="Proteomes" id="UP000078543"/>
    </source>
</evidence>
<evidence type="ECO:0000313" key="8">
    <source>
        <dbReference type="EMBL" id="OAN45385.1"/>
    </source>
</evidence>
<dbReference type="InterPro" id="IPR058240">
    <property type="entry name" value="rSAM_sf"/>
</dbReference>
<organism evidence="8 9">
    <name type="scientific">Magnetospirillum moscoviense</name>
    <dbReference type="NCBI Taxonomy" id="1437059"/>
    <lineage>
        <taxon>Bacteria</taxon>
        <taxon>Pseudomonadati</taxon>
        <taxon>Pseudomonadota</taxon>
        <taxon>Alphaproteobacteria</taxon>
        <taxon>Rhodospirillales</taxon>
        <taxon>Rhodospirillaceae</taxon>
        <taxon>Magnetospirillum</taxon>
    </lineage>
</organism>
<dbReference type="AlphaFoldDB" id="A0A178MBH4"/>
<evidence type="ECO:0000256" key="1">
    <source>
        <dbReference type="ARBA" id="ARBA00001966"/>
    </source>
</evidence>
<evidence type="ECO:0000256" key="2">
    <source>
        <dbReference type="ARBA" id="ARBA00022485"/>
    </source>
</evidence>
<dbReference type="RefSeq" id="WP_082911049.1">
    <property type="nucleotide sequence ID" value="NZ_LWQU01000185.1"/>
</dbReference>
<dbReference type="GO" id="GO:0051536">
    <property type="term" value="F:iron-sulfur cluster binding"/>
    <property type="evidence" value="ECO:0007669"/>
    <property type="project" value="UniProtKB-KW"/>
</dbReference>
<comment type="caution">
    <text evidence="8">The sequence shown here is derived from an EMBL/GenBank/DDBJ whole genome shotgun (WGS) entry which is preliminary data.</text>
</comment>
<dbReference type="SFLD" id="SFLDG01067">
    <property type="entry name" value="SPASM/twitch_domain_containing"/>
    <property type="match status" value="1"/>
</dbReference>
<keyword evidence="4" id="KW-0479">Metal-binding</keyword>
<dbReference type="Pfam" id="PF04055">
    <property type="entry name" value="Radical_SAM"/>
    <property type="match status" value="1"/>
</dbReference>
<dbReference type="SMART" id="SM00729">
    <property type="entry name" value="Elp3"/>
    <property type="match status" value="1"/>
</dbReference>
<sequence length="323" mass="36669">MTARAIEDYLVGRISPGERLEDLLRFPRYFEIETVNACNARCPMCTIEDWNRHAPTMKDDLFAKIADEIGEHRATVRKVSLYRDGEPLLDKKLAPRIALMKDKGVRQVEISTNASLLDEKRGRAILEAGLDSVLLSIDSLNKQVYESIRRGLVFEEVLENARAFIALRDRLRPSTRIWVRMVRQHGNADEWPSFERFWRDQLAATDRVSFHNYHNWGGQLPGFTPIASTHEPHLPCIALWSLMAIFADGKVSLCNVDYNGKYPSGDLTGHSIAECWQSEVMQARRALHADGRKAEMDICADCNVWDAPSDRDDLARLSAALSS</sequence>
<accession>A0A178MBH4</accession>
<dbReference type="InterPro" id="IPR013785">
    <property type="entry name" value="Aldolase_TIM"/>
</dbReference>
<dbReference type="InterPro" id="IPR050377">
    <property type="entry name" value="Radical_SAM_PqqE_MftC-like"/>
</dbReference>
<name>A0A178MBH4_9PROT</name>
<comment type="cofactor">
    <cofactor evidence="1">
        <name>[4Fe-4S] cluster</name>
        <dbReference type="ChEBI" id="CHEBI:49883"/>
    </cofactor>
</comment>
<dbReference type="SFLD" id="SFLDG01387">
    <property type="entry name" value="BtrN-like_SPASM_domain_contain"/>
    <property type="match status" value="1"/>
</dbReference>
<dbReference type="Gene3D" id="3.20.20.70">
    <property type="entry name" value="Aldolase class I"/>
    <property type="match status" value="1"/>
</dbReference>
<dbReference type="STRING" id="1437059.A6A05_04500"/>
<dbReference type="PANTHER" id="PTHR11228">
    <property type="entry name" value="RADICAL SAM DOMAIN PROTEIN"/>
    <property type="match status" value="1"/>
</dbReference>
<dbReference type="CDD" id="cd21109">
    <property type="entry name" value="SPASM"/>
    <property type="match status" value="1"/>
</dbReference>
<dbReference type="SUPFAM" id="SSF102114">
    <property type="entry name" value="Radical SAM enzymes"/>
    <property type="match status" value="1"/>
</dbReference>
<keyword evidence="2" id="KW-0004">4Fe-4S</keyword>
<protein>
    <recommendedName>
        <fullName evidence="7">Radical SAM core domain-containing protein</fullName>
    </recommendedName>
</protein>
<dbReference type="PROSITE" id="PS51918">
    <property type="entry name" value="RADICAL_SAM"/>
    <property type="match status" value="1"/>
</dbReference>
<dbReference type="SFLD" id="SFLDS00029">
    <property type="entry name" value="Radical_SAM"/>
    <property type="match status" value="1"/>
</dbReference>
<dbReference type="CDD" id="cd01335">
    <property type="entry name" value="Radical_SAM"/>
    <property type="match status" value="1"/>
</dbReference>
<dbReference type="PANTHER" id="PTHR11228:SF7">
    <property type="entry name" value="PQQA PEPTIDE CYCLASE"/>
    <property type="match status" value="1"/>
</dbReference>
<feature type="domain" description="Radical SAM core" evidence="7">
    <location>
        <begin position="24"/>
        <end position="242"/>
    </location>
</feature>
<evidence type="ECO:0000256" key="5">
    <source>
        <dbReference type="ARBA" id="ARBA00023004"/>
    </source>
</evidence>
<dbReference type="EMBL" id="LWQU01000185">
    <property type="protein sequence ID" value="OAN45385.1"/>
    <property type="molecule type" value="Genomic_DNA"/>
</dbReference>
<evidence type="ECO:0000256" key="4">
    <source>
        <dbReference type="ARBA" id="ARBA00022723"/>
    </source>
</evidence>
<evidence type="ECO:0000256" key="3">
    <source>
        <dbReference type="ARBA" id="ARBA00022691"/>
    </source>
</evidence>
<dbReference type="InterPro" id="IPR007197">
    <property type="entry name" value="rSAM"/>
</dbReference>
<reference evidence="8 9" key="1">
    <citation type="submission" date="2016-04" db="EMBL/GenBank/DDBJ databases">
        <title>Draft genome sequence of freshwater magnetotactic bacteria Magnetospirillum marisnigri SP-1 and Magnetospirillum moscoviense BB-1.</title>
        <authorList>
            <person name="Koziaeva V."/>
            <person name="Dziuba M.V."/>
            <person name="Ivanov T.M."/>
            <person name="Kuznetsov B."/>
            <person name="Grouzdev D.S."/>
        </authorList>
    </citation>
    <scope>NUCLEOTIDE SEQUENCE [LARGE SCALE GENOMIC DNA]</scope>
    <source>
        <strain evidence="8 9">BB-1</strain>
    </source>
</reference>
<dbReference type="InterPro" id="IPR034391">
    <property type="entry name" value="AdoMet-like_SPASM_containing"/>
</dbReference>